<organism evidence="1 2">
    <name type="scientific">Xylaria bambusicola</name>
    <dbReference type="NCBI Taxonomy" id="326684"/>
    <lineage>
        <taxon>Eukaryota</taxon>
        <taxon>Fungi</taxon>
        <taxon>Dikarya</taxon>
        <taxon>Ascomycota</taxon>
        <taxon>Pezizomycotina</taxon>
        <taxon>Sordariomycetes</taxon>
        <taxon>Xylariomycetidae</taxon>
        <taxon>Xylariales</taxon>
        <taxon>Xylariaceae</taxon>
        <taxon>Xylaria</taxon>
    </lineage>
</organism>
<accession>A0AAN7Z9M8</accession>
<sequence length="96" mass="10117">MCSILALSQLIQYSLDAGGALFGLLPKPLDGIIDILEGDVGVGIQVFQLLPNDLDALALNSTSLNKPALLISQLAVLNVSSGHGGWRMVVVRDQHP</sequence>
<evidence type="ECO:0000313" key="1">
    <source>
        <dbReference type="EMBL" id="KAK5634912.1"/>
    </source>
</evidence>
<protein>
    <submittedName>
        <fullName evidence="1">Uncharacterized protein</fullName>
    </submittedName>
</protein>
<evidence type="ECO:0000313" key="2">
    <source>
        <dbReference type="Proteomes" id="UP001305414"/>
    </source>
</evidence>
<keyword evidence="2" id="KW-1185">Reference proteome</keyword>
<reference evidence="1 2" key="1">
    <citation type="submission" date="2023-10" db="EMBL/GenBank/DDBJ databases">
        <title>Draft genome sequence of Xylaria bambusicola isolate GMP-LS, the root and basal stem rot pathogen of sugarcane in Indonesia.</title>
        <authorList>
            <person name="Selvaraj P."/>
            <person name="Muralishankar V."/>
            <person name="Muruganantham S."/>
            <person name="Sp S."/>
            <person name="Haryani S."/>
            <person name="Lau K.J.X."/>
            <person name="Naqvi N.I."/>
        </authorList>
    </citation>
    <scope>NUCLEOTIDE SEQUENCE [LARGE SCALE GENOMIC DNA]</scope>
    <source>
        <strain evidence="1">GMP-LS</strain>
    </source>
</reference>
<gene>
    <name evidence="1" type="ORF">RRF57_010624</name>
</gene>
<proteinExistence type="predicted"/>
<name>A0AAN7Z9M8_9PEZI</name>
<dbReference type="Proteomes" id="UP001305414">
    <property type="component" value="Unassembled WGS sequence"/>
</dbReference>
<comment type="caution">
    <text evidence="1">The sequence shown here is derived from an EMBL/GenBank/DDBJ whole genome shotgun (WGS) entry which is preliminary data.</text>
</comment>
<dbReference type="EMBL" id="JAWHQM010000046">
    <property type="protein sequence ID" value="KAK5634912.1"/>
    <property type="molecule type" value="Genomic_DNA"/>
</dbReference>
<dbReference type="AlphaFoldDB" id="A0AAN7Z9M8"/>